<protein>
    <submittedName>
        <fullName evidence="1">Putative secreted protein</fullName>
    </submittedName>
</protein>
<dbReference type="EMBL" id="GGFJ01014085">
    <property type="protein sequence ID" value="MBW63226.1"/>
    <property type="molecule type" value="Transcribed_RNA"/>
</dbReference>
<organism evidence="1">
    <name type="scientific">Anopheles marajoara</name>
    <dbReference type="NCBI Taxonomy" id="58244"/>
    <lineage>
        <taxon>Eukaryota</taxon>
        <taxon>Metazoa</taxon>
        <taxon>Ecdysozoa</taxon>
        <taxon>Arthropoda</taxon>
        <taxon>Hexapoda</taxon>
        <taxon>Insecta</taxon>
        <taxon>Pterygota</taxon>
        <taxon>Neoptera</taxon>
        <taxon>Endopterygota</taxon>
        <taxon>Diptera</taxon>
        <taxon>Nematocera</taxon>
        <taxon>Culicoidea</taxon>
        <taxon>Culicidae</taxon>
        <taxon>Anophelinae</taxon>
        <taxon>Anopheles</taxon>
    </lineage>
</organism>
<dbReference type="AlphaFoldDB" id="A0A2M4CD06"/>
<proteinExistence type="predicted"/>
<name>A0A2M4CD06_9DIPT</name>
<accession>A0A2M4CD06</accession>
<evidence type="ECO:0000313" key="1">
    <source>
        <dbReference type="EMBL" id="MBW63226.1"/>
    </source>
</evidence>
<sequence>MRCTSTITLPVVQTVALCRGTRCPRCTRCSAYRVRWCECLTPTWRLLQYEASCSSRLLLDRGVVVEQAKQQMKL</sequence>
<reference evidence="1" key="1">
    <citation type="submission" date="2018-01" db="EMBL/GenBank/DDBJ databases">
        <title>An insight into the sialome of Amazonian anophelines.</title>
        <authorList>
            <person name="Ribeiro J.M."/>
            <person name="Scarpassa V."/>
            <person name="Calvo E."/>
        </authorList>
    </citation>
    <scope>NUCLEOTIDE SEQUENCE</scope>
    <source>
        <tissue evidence="1">Salivary glands</tissue>
    </source>
</reference>